<dbReference type="GO" id="GO:0010181">
    <property type="term" value="F:FMN binding"/>
    <property type="evidence" value="ECO:0007669"/>
    <property type="project" value="TreeGrafter"/>
</dbReference>
<reference evidence="2 3" key="1">
    <citation type="submission" date="2015-10" db="EMBL/GenBank/DDBJ databases">
        <title>Candidatus Desulfofervidus auxilii, a hydrogenotrophic sulfate-reducing bacterium involved in the thermophilic anaerobic oxidation of methane.</title>
        <authorList>
            <person name="Krukenberg V."/>
            <person name="Richter M."/>
            <person name="Wegener G."/>
        </authorList>
    </citation>
    <scope>NUCLEOTIDE SEQUENCE [LARGE SCALE GENOMIC DNA]</scope>
    <source>
        <strain evidence="2 3">HS1</strain>
    </source>
</reference>
<dbReference type="EMBL" id="CP013015">
    <property type="protein sequence ID" value="AMM41939.1"/>
    <property type="molecule type" value="Genomic_DNA"/>
</dbReference>
<dbReference type="InterPro" id="IPR029039">
    <property type="entry name" value="Flavoprotein-like_sf"/>
</dbReference>
<name>A0A7U4THJ9_DESA2</name>
<dbReference type="SUPFAM" id="SSF52218">
    <property type="entry name" value="Flavoproteins"/>
    <property type="match status" value="1"/>
</dbReference>
<dbReference type="GO" id="GO:0006783">
    <property type="term" value="P:heme biosynthetic process"/>
    <property type="evidence" value="ECO:0007669"/>
    <property type="project" value="TreeGrafter"/>
</dbReference>
<dbReference type="Gene3D" id="3.40.50.360">
    <property type="match status" value="1"/>
</dbReference>
<dbReference type="InterPro" id="IPR052200">
    <property type="entry name" value="Protoporphyrinogen_IX_DH"/>
</dbReference>
<organism evidence="2 3">
    <name type="scientific">Desulfofervidus auxilii</name>
    <dbReference type="NCBI Taxonomy" id="1621989"/>
    <lineage>
        <taxon>Bacteria</taxon>
        <taxon>Pseudomonadati</taxon>
        <taxon>Thermodesulfobacteriota</taxon>
        <taxon>Candidatus Desulfofervidia</taxon>
        <taxon>Candidatus Desulfofervidales</taxon>
        <taxon>Candidatus Desulfofervidaceae</taxon>
        <taxon>Candidatus Desulfofervidus</taxon>
    </lineage>
</organism>
<feature type="domain" description="Flavodoxin" evidence="1">
    <location>
        <begin position="4"/>
        <end position="88"/>
    </location>
</feature>
<dbReference type="KEGG" id="daw:HS1_002153"/>
<evidence type="ECO:0000313" key="3">
    <source>
        <dbReference type="Proteomes" id="UP000070560"/>
    </source>
</evidence>
<sequence>MKTLIACGTKYGSTMTIGQWIAERLPFGSQVCDIKYAPSPDDFELVILGSAIYEGKTLPQFDKYIDTYFQILEQRKTAIFVVCLDTKGVFVKGRVHGGWNYILPIINRFKTPPIHAGIMHGEINPSKLTPEDTEKLMHFYNQILHRNYSTPPYRTMMNKQEAWEFAEQILKKLKGERY</sequence>
<evidence type="ECO:0000313" key="2">
    <source>
        <dbReference type="EMBL" id="AMM41939.1"/>
    </source>
</evidence>
<proteinExistence type="predicted"/>
<keyword evidence="3" id="KW-1185">Reference proteome</keyword>
<dbReference type="Proteomes" id="UP000070560">
    <property type="component" value="Chromosome"/>
</dbReference>
<dbReference type="RefSeq" id="WP_066065240.1">
    <property type="nucleotide sequence ID" value="NZ_CP013015.1"/>
</dbReference>
<dbReference type="InterPro" id="IPR026816">
    <property type="entry name" value="Flavodoxin_dom"/>
</dbReference>
<protein>
    <submittedName>
        <fullName evidence="2">Flavodoxin</fullName>
    </submittedName>
</protein>
<dbReference type="Pfam" id="PF12724">
    <property type="entry name" value="Flavodoxin_5"/>
    <property type="match status" value="1"/>
</dbReference>
<dbReference type="PANTHER" id="PTHR38030">
    <property type="entry name" value="PROTOPORPHYRINOGEN IX DEHYDROGENASE [MENAQUINONE]"/>
    <property type="match status" value="1"/>
</dbReference>
<dbReference type="PANTHER" id="PTHR38030:SF2">
    <property type="entry name" value="PROTOPORPHYRINOGEN IX DEHYDROGENASE [QUINONE]"/>
    <property type="match status" value="1"/>
</dbReference>
<dbReference type="GO" id="GO:0070819">
    <property type="term" value="F:menaquinone-dependent protoporphyrinogen oxidase activity"/>
    <property type="evidence" value="ECO:0007669"/>
    <property type="project" value="TreeGrafter"/>
</dbReference>
<accession>A0A7U4THJ9</accession>
<dbReference type="OrthoDB" id="307208at2"/>
<evidence type="ECO:0000259" key="1">
    <source>
        <dbReference type="Pfam" id="PF12724"/>
    </source>
</evidence>
<gene>
    <name evidence="2" type="ORF">HS1_002153</name>
</gene>
<dbReference type="AlphaFoldDB" id="A0A7U4THJ9"/>